<organism evidence="3 4">
    <name type="scientific">Methylobrevis albus</name>
    <dbReference type="NCBI Taxonomy" id="2793297"/>
    <lineage>
        <taxon>Bacteria</taxon>
        <taxon>Pseudomonadati</taxon>
        <taxon>Pseudomonadota</taxon>
        <taxon>Alphaproteobacteria</taxon>
        <taxon>Hyphomicrobiales</taxon>
        <taxon>Pleomorphomonadaceae</taxon>
        <taxon>Methylobrevis</taxon>
    </lineage>
</organism>
<dbReference type="Proteomes" id="UP000631694">
    <property type="component" value="Unassembled WGS sequence"/>
</dbReference>
<feature type="region of interest" description="Disordered" evidence="1">
    <location>
        <begin position="192"/>
        <end position="224"/>
    </location>
</feature>
<dbReference type="RefSeq" id="WP_197312810.1">
    <property type="nucleotide sequence ID" value="NZ_JADZLT010000056.1"/>
</dbReference>
<dbReference type="EMBL" id="JADZLT010000056">
    <property type="protein sequence ID" value="MBH0239728.1"/>
    <property type="molecule type" value="Genomic_DNA"/>
</dbReference>
<sequence length="224" mass="23836">MSIIDFGRAGAHLKTAAVAVAVSAGLLAAPALAQDAPAPAANAAAGGTSSGWVKVCGNDQTSKKEICFVQRELRTESGQFMASAGIREVKGESRKILLVQVPVGMLIQPGMRVQTDKNKQEAAKYTICFPNACFAELVINDDFVNGLKRGNNLVLTTLNQQGKGVSFQLSLSGFTAAYDGAPLDTAAMQREQARLQEELQRKAKEAQQKLIDAQKNAQDQSEAQ</sequence>
<name>A0A931I6J7_9HYPH</name>
<keyword evidence="2" id="KW-0732">Signal</keyword>
<reference evidence="3" key="1">
    <citation type="submission" date="2020-12" db="EMBL/GenBank/DDBJ databases">
        <title>Methylobrevis albus sp. nov., isolated from fresh water lack sediment.</title>
        <authorList>
            <person name="Zou Q."/>
        </authorList>
    </citation>
    <scope>NUCLEOTIDE SEQUENCE</scope>
    <source>
        <strain evidence="3">L22</strain>
    </source>
</reference>
<keyword evidence="4" id="KW-1185">Reference proteome</keyword>
<protein>
    <submittedName>
        <fullName evidence="3">Invasion associated locus B family protein</fullName>
    </submittedName>
</protein>
<dbReference type="AlphaFoldDB" id="A0A931I6J7"/>
<evidence type="ECO:0000313" key="4">
    <source>
        <dbReference type="Proteomes" id="UP000631694"/>
    </source>
</evidence>
<accession>A0A931I6J7</accession>
<feature type="compositionally biased region" description="Polar residues" evidence="1">
    <location>
        <begin position="215"/>
        <end position="224"/>
    </location>
</feature>
<proteinExistence type="predicted"/>
<evidence type="ECO:0000313" key="3">
    <source>
        <dbReference type="EMBL" id="MBH0239728.1"/>
    </source>
</evidence>
<dbReference type="Pfam" id="PF06776">
    <property type="entry name" value="IalB"/>
    <property type="match status" value="1"/>
</dbReference>
<gene>
    <name evidence="3" type="ORF">I5731_18055</name>
</gene>
<feature type="signal peptide" evidence="2">
    <location>
        <begin position="1"/>
        <end position="33"/>
    </location>
</feature>
<feature type="compositionally biased region" description="Basic and acidic residues" evidence="1">
    <location>
        <begin position="192"/>
        <end position="207"/>
    </location>
</feature>
<dbReference type="InterPro" id="IPR038696">
    <property type="entry name" value="IalB_sf"/>
</dbReference>
<evidence type="ECO:0000256" key="1">
    <source>
        <dbReference type="SAM" id="MobiDB-lite"/>
    </source>
</evidence>
<dbReference type="InterPro" id="IPR010642">
    <property type="entry name" value="Invasion_prot_B"/>
</dbReference>
<comment type="caution">
    <text evidence="3">The sequence shown here is derived from an EMBL/GenBank/DDBJ whole genome shotgun (WGS) entry which is preliminary data.</text>
</comment>
<feature type="chain" id="PRO_5036677011" evidence="2">
    <location>
        <begin position="34"/>
        <end position="224"/>
    </location>
</feature>
<dbReference type="Gene3D" id="2.60.40.1880">
    <property type="entry name" value="Invasion associated locus B (IalB) protein"/>
    <property type="match status" value="1"/>
</dbReference>
<evidence type="ECO:0000256" key="2">
    <source>
        <dbReference type="SAM" id="SignalP"/>
    </source>
</evidence>